<reference evidence="1 2" key="1">
    <citation type="journal article" date="2014" name="PLoS Genet.">
        <title>Phylogenetically driven sequencing of extremely halophilic archaea reveals strategies for static and dynamic osmo-response.</title>
        <authorList>
            <person name="Becker E.A."/>
            <person name="Seitzer P.M."/>
            <person name="Tritt A."/>
            <person name="Larsen D."/>
            <person name="Krusor M."/>
            <person name="Yao A.I."/>
            <person name="Wu D."/>
            <person name="Madern D."/>
            <person name="Eisen J.A."/>
            <person name="Darling A.E."/>
            <person name="Facciotti M.T."/>
        </authorList>
    </citation>
    <scope>NUCLEOTIDE SEQUENCE [LARGE SCALE GENOMIC DNA]</scope>
    <source>
        <strain evidence="1 2">JCM 14089</strain>
    </source>
</reference>
<dbReference type="EMBL" id="AOHX01000025">
    <property type="protein sequence ID" value="ELY48277.1"/>
    <property type="molecule type" value="Genomic_DNA"/>
</dbReference>
<dbReference type="Proteomes" id="UP000011661">
    <property type="component" value="Unassembled WGS sequence"/>
</dbReference>
<organism evidence="1 2">
    <name type="scientific">Natronorubrum sulfidifaciens JCM 14089</name>
    <dbReference type="NCBI Taxonomy" id="1230460"/>
    <lineage>
        <taxon>Archaea</taxon>
        <taxon>Methanobacteriati</taxon>
        <taxon>Methanobacteriota</taxon>
        <taxon>Stenosarchaea group</taxon>
        <taxon>Halobacteria</taxon>
        <taxon>Halobacteriales</taxon>
        <taxon>Natrialbaceae</taxon>
        <taxon>Natronorubrum</taxon>
    </lineage>
</organism>
<comment type="caution">
    <text evidence="1">The sequence shown here is derived from an EMBL/GenBank/DDBJ whole genome shotgun (WGS) entry which is preliminary data.</text>
</comment>
<dbReference type="AlphaFoldDB" id="L9WFZ7"/>
<keyword evidence="2" id="KW-1185">Reference proteome</keyword>
<gene>
    <name evidence="1" type="ORF">C495_02345</name>
</gene>
<sequence length="110" mass="11739">MTGVVLDVDAVDRRSGTARVTPLDHRLDGVLGAFEDRFDAAVLEVFPPAVDAFLTSRVACIRTVVDALDGSGDEDVCASSVCHGWMIECDHQKSGLLSKFYCGIARGASH</sequence>
<evidence type="ECO:0000313" key="1">
    <source>
        <dbReference type="EMBL" id="ELY48277.1"/>
    </source>
</evidence>
<proteinExistence type="predicted"/>
<accession>L9WFZ7</accession>
<evidence type="ECO:0000313" key="2">
    <source>
        <dbReference type="Proteomes" id="UP000011661"/>
    </source>
</evidence>
<protein>
    <submittedName>
        <fullName evidence="1">Uncharacterized protein</fullName>
    </submittedName>
</protein>
<name>L9WFZ7_9EURY</name>